<dbReference type="Proteomes" id="UP000216363">
    <property type="component" value="Unassembled WGS sequence"/>
</dbReference>
<dbReference type="AlphaFoldDB" id="A0A256H0K6"/>
<protein>
    <submittedName>
        <fullName evidence="1">Uncharacterized protein</fullName>
    </submittedName>
</protein>
<comment type="caution">
    <text evidence="1">The sequence shown here is derived from an EMBL/GenBank/DDBJ whole genome shotgun (WGS) entry which is preliminary data.</text>
</comment>
<sequence length="55" mass="6331">MLEEKRASRRSQRQQIRAACHVGPVVSGFLSPYGSPTEGAIWRLLQKLHRRTNEK</sequence>
<reference evidence="1 2" key="1">
    <citation type="submission" date="2017-07" db="EMBL/GenBank/DDBJ databases">
        <title>Draft genome of Ochrobactrum lupini type strain LUP21.</title>
        <authorList>
            <person name="Krzyzanowska D.M."/>
            <person name="Jafra S."/>
        </authorList>
    </citation>
    <scope>NUCLEOTIDE SEQUENCE [LARGE SCALE GENOMIC DNA]</scope>
    <source>
        <strain evidence="1 2">LUP21</strain>
    </source>
</reference>
<proteinExistence type="predicted"/>
<organism evidence="1 2">
    <name type="scientific">Brucella lupini</name>
    <dbReference type="NCBI Taxonomy" id="255457"/>
    <lineage>
        <taxon>Bacteria</taxon>
        <taxon>Pseudomonadati</taxon>
        <taxon>Pseudomonadota</taxon>
        <taxon>Alphaproteobacteria</taxon>
        <taxon>Hyphomicrobiales</taxon>
        <taxon>Brucellaceae</taxon>
        <taxon>Brucella/Ochrobactrum group</taxon>
        <taxon>Brucella</taxon>
    </lineage>
</organism>
<name>A0A256H0K6_9HYPH</name>
<gene>
    <name evidence="1" type="ORF">CES86_0299</name>
</gene>
<dbReference type="EMBL" id="NNRN01000030">
    <property type="protein sequence ID" value="OYR32331.1"/>
    <property type="molecule type" value="Genomic_DNA"/>
</dbReference>
<evidence type="ECO:0000313" key="1">
    <source>
        <dbReference type="EMBL" id="OYR32331.1"/>
    </source>
</evidence>
<accession>A0A256H0K6</accession>
<evidence type="ECO:0000313" key="2">
    <source>
        <dbReference type="Proteomes" id="UP000216363"/>
    </source>
</evidence>